<keyword evidence="1" id="KW-0472">Membrane</keyword>
<proteinExistence type="predicted"/>
<evidence type="ECO:0000313" key="2">
    <source>
        <dbReference type="EMBL" id="EJK72620.1"/>
    </source>
</evidence>
<protein>
    <submittedName>
        <fullName evidence="2">Uncharacterized protein</fullName>
    </submittedName>
</protein>
<sequence length="250" mass="27247">MSPKAHAASTALCFALFGLLSFEPVGKLAHSVLSMLPCASWEPIKFHPLGALNWAAHAILLAIMTTMSHVFIGSNEPIERVFHNMFKGLLRTFIFGTGLSVKLGPWVLLPVFVGVNHGAELPTTFKYLYIALIMIPAMIGNGFVQSDATHLLGAVVIAAISGGMALSLNRKVLMDGDVRVKTSFLTTLVFLTTEFPCSRHAAGALERDGNDSPLRRILNQIAWLSVPLKMLRLVDLAEIWLLLLATEIFI</sequence>
<name>K0T4N2_THAOC</name>
<gene>
    <name evidence="2" type="ORF">THAOC_05832</name>
</gene>
<evidence type="ECO:0000313" key="3">
    <source>
        <dbReference type="Proteomes" id="UP000266841"/>
    </source>
</evidence>
<dbReference type="EMBL" id="AGNL01005577">
    <property type="protein sequence ID" value="EJK72620.1"/>
    <property type="molecule type" value="Genomic_DNA"/>
</dbReference>
<comment type="caution">
    <text evidence="2">The sequence shown here is derived from an EMBL/GenBank/DDBJ whole genome shotgun (WGS) entry which is preliminary data.</text>
</comment>
<feature type="transmembrane region" description="Helical" evidence="1">
    <location>
        <begin position="151"/>
        <end position="168"/>
    </location>
</feature>
<organism evidence="2 3">
    <name type="scientific">Thalassiosira oceanica</name>
    <name type="common">Marine diatom</name>
    <dbReference type="NCBI Taxonomy" id="159749"/>
    <lineage>
        <taxon>Eukaryota</taxon>
        <taxon>Sar</taxon>
        <taxon>Stramenopiles</taxon>
        <taxon>Ochrophyta</taxon>
        <taxon>Bacillariophyta</taxon>
        <taxon>Coscinodiscophyceae</taxon>
        <taxon>Thalassiosirophycidae</taxon>
        <taxon>Thalassiosirales</taxon>
        <taxon>Thalassiosiraceae</taxon>
        <taxon>Thalassiosira</taxon>
    </lineage>
</organism>
<reference evidence="2 3" key="1">
    <citation type="journal article" date="2012" name="Genome Biol.">
        <title>Genome and low-iron response of an oceanic diatom adapted to chronic iron limitation.</title>
        <authorList>
            <person name="Lommer M."/>
            <person name="Specht M."/>
            <person name="Roy A.S."/>
            <person name="Kraemer L."/>
            <person name="Andreson R."/>
            <person name="Gutowska M.A."/>
            <person name="Wolf J."/>
            <person name="Bergner S.V."/>
            <person name="Schilhabel M.B."/>
            <person name="Klostermeier U.C."/>
            <person name="Beiko R.G."/>
            <person name="Rosenstiel P."/>
            <person name="Hippler M."/>
            <person name="Laroche J."/>
        </authorList>
    </citation>
    <scope>NUCLEOTIDE SEQUENCE [LARGE SCALE GENOMIC DNA]</scope>
    <source>
        <strain evidence="2 3">CCMP1005</strain>
    </source>
</reference>
<feature type="transmembrane region" description="Helical" evidence="1">
    <location>
        <begin position="127"/>
        <end position="144"/>
    </location>
</feature>
<dbReference type="AlphaFoldDB" id="K0T4N2"/>
<accession>K0T4N2</accession>
<evidence type="ECO:0000256" key="1">
    <source>
        <dbReference type="SAM" id="Phobius"/>
    </source>
</evidence>
<keyword evidence="1" id="KW-0812">Transmembrane</keyword>
<dbReference type="Proteomes" id="UP000266841">
    <property type="component" value="Unassembled WGS sequence"/>
</dbReference>
<feature type="transmembrane region" description="Helical" evidence="1">
    <location>
        <begin position="51"/>
        <end position="72"/>
    </location>
</feature>
<keyword evidence="1" id="KW-1133">Transmembrane helix</keyword>
<feature type="transmembrane region" description="Helical" evidence="1">
    <location>
        <begin position="93"/>
        <end position="115"/>
    </location>
</feature>
<keyword evidence="3" id="KW-1185">Reference proteome</keyword>